<evidence type="ECO:0000256" key="12">
    <source>
        <dbReference type="SAM" id="MobiDB-lite"/>
    </source>
</evidence>
<proteinExistence type="predicted"/>
<dbReference type="InterPro" id="IPR005467">
    <property type="entry name" value="His_kinase_dom"/>
</dbReference>
<evidence type="ECO:0000259" key="13">
    <source>
        <dbReference type="PROSITE" id="PS50109"/>
    </source>
</evidence>
<keyword evidence="8" id="KW-0418">Kinase</keyword>
<name>A0A4D7CC10_9SPHN</name>
<dbReference type="SUPFAM" id="SSF47384">
    <property type="entry name" value="Homodimeric domain of signal transducing histidine kinase"/>
    <property type="match status" value="1"/>
</dbReference>
<dbReference type="InterPro" id="IPR036097">
    <property type="entry name" value="HisK_dim/P_sf"/>
</dbReference>
<evidence type="ECO:0000256" key="6">
    <source>
        <dbReference type="ARBA" id="ARBA00022679"/>
    </source>
</evidence>
<dbReference type="AlphaFoldDB" id="A0A4D7CC10"/>
<keyword evidence="4" id="KW-1003">Cell membrane</keyword>
<sequence>MRVAPLGDDSQRYIISLRDITALRLAERMRVDFVANASHELRTPLSTVMGFIETLQGAAADDSAARVRFLDIMGQEADRMSRLIDDLLSLSRVELDNQAPPSTPIELAPVLADVGKTLAVRLGADARSLKVSVPPDLPMVLADRDQILQVVHNLVSNSIKYGRAGTPIEIEADVAPAAEDGGADVIRVSVRDKGEGIAPEHLPRLTERFTGSTTRGRGDWAGPGSGWRSSSTFSSGIRERSVFPVLLALAPPSLSPCRSVKPGAFPLPGLHCHKYAAKLSYSCLYVFSFVNQGWPLTSNPARH</sequence>
<keyword evidence="10" id="KW-0902">Two-component regulatory system</keyword>
<comment type="catalytic activity">
    <reaction evidence="1">
        <text>ATP + protein L-histidine = ADP + protein N-phospho-L-histidine.</text>
        <dbReference type="EC" id="2.7.13.3"/>
    </reaction>
</comment>
<dbReference type="GO" id="GO:0005524">
    <property type="term" value="F:ATP binding"/>
    <property type="evidence" value="ECO:0007669"/>
    <property type="project" value="UniProtKB-KW"/>
</dbReference>
<dbReference type="SUPFAM" id="SSF55874">
    <property type="entry name" value="ATPase domain of HSP90 chaperone/DNA topoisomerase II/histidine kinase"/>
    <property type="match status" value="1"/>
</dbReference>
<organism evidence="14 15">
    <name type="scientific">Hankyongella ginsenosidimutans</name>
    <dbReference type="NCBI Taxonomy" id="1763828"/>
    <lineage>
        <taxon>Bacteria</taxon>
        <taxon>Pseudomonadati</taxon>
        <taxon>Pseudomonadota</taxon>
        <taxon>Alphaproteobacteria</taxon>
        <taxon>Sphingomonadales</taxon>
        <taxon>Sphingomonadaceae</taxon>
        <taxon>Hankyongella</taxon>
    </lineage>
</organism>
<evidence type="ECO:0000256" key="4">
    <source>
        <dbReference type="ARBA" id="ARBA00022475"/>
    </source>
</evidence>
<dbReference type="SMART" id="SM00388">
    <property type="entry name" value="HisKA"/>
    <property type="match status" value="1"/>
</dbReference>
<evidence type="ECO:0000313" key="14">
    <source>
        <dbReference type="EMBL" id="QCI79502.1"/>
    </source>
</evidence>
<feature type="domain" description="Histidine kinase" evidence="13">
    <location>
        <begin position="36"/>
        <end position="226"/>
    </location>
</feature>
<feature type="region of interest" description="Disordered" evidence="12">
    <location>
        <begin position="210"/>
        <end position="232"/>
    </location>
</feature>
<evidence type="ECO:0000256" key="3">
    <source>
        <dbReference type="ARBA" id="ARBA00012438"/>
    </source>
</evidence>
<dbReference type="InterPro" id="IPR050736">
    <property type="entry name" value="Sensor_HK_Regulatory"/>
</dbReference>
<evidence type="ECO:0000256" key="7">
    <source>
        <dbReference type="ARBA" id="ARBA00022741"/>
    </source>
</evidence>
<dbReference type="KEGG" id="hgn:E6W36_07945"/>
<dbReference type="InterPro" id="IPR003661">
    <property type="entry name" value="HisK_dim/P_dom"/>
</dbReference>
<protein>
    <recommendedName>
        <fullName evidence="3">histidine kinase</fullName>
        <ecNumber evidence="3">2.7.13.3</ecNumber>
    </recommendedName>
</protein>
<dbReference type="PANTHER" id="PTHR43711">
    <property type="entry name" value="TWO-COMPONENT HISTIDINE KINASE"/>
    <property type="match status" value="1"/>
</dbReference>
<evidence type="ECO:0000256" key="11">
    <source>
        <dbReference type="ARBA" id="ARBA00023136"/>
    </source>
</evidence>
<keyword evidence="9" id="KW-0067">ATP-binding</keyword>
<evidence type="ECO:0000313" key="15">
    <source>
        <dbReference type="Proteomes" id="UP000298714"/>
    </source>
</evidence>
<dbReference type="SMART" id="SM00387">
    <property type="entry name" value="HATPase_c"/>
    <property type="match status" value="1"/>
</dbReference>
<keyword evidence="15" id="KW-1185">Reference proteome</keyword>
<dbReference type="Gene3D" id="3.30.565.10">
    <property type="entry name" value="Histidine kinase-like ATPase, C-terminal domain"/>
    <property type="match status" value="1"/>
</dbReference>
<keyword evidence="11" id="KW-0472">Membrane</keyword>
<dbReference type="GO" id="GO:0005886">
    <property type="term" value="C:plasma membrane"/>
    <property type="evidence" value="ECO:0007669"/>
    <property type="project" value="UniProtKB-SubCell"/>
</dbReference>
<dbReference type="GO" id="GO:0000155">
    <property type="term" value="F:phosphorelay sensor kinase activity"/>
    <property type="evidence" value="ECO:0007669"/>
    <property type="project" value="InterPro"/>
</dbReference>
<evidence type="ECO:0000256" key="8">
    <source>
        <dbReference type="ARBA" id="ARBA00022777"/>
    </source>
</evidence>
<dbReference type="Pfam" id="PF02518">
    <property type="entry name" value="HATPase_c"/>
    <property type="match status" value="1"/>
</dbReference>
<reference evidence="15" key="1">
    <citation type="submission" date="2019-04" db="EMBL/GenBank/DDBJ databases">
        <title>Complete genome sequence of Sphingomonas sp. W1-2-3.</title>
        <authorList>
            <person name="Im W.T."/>
        </authorList>
    </citation>
    <scope>NUCLEOTIDE SEQUENCE [LARGE SCALE GENOMIC DNA]</scope>
    <source>
        <strain evidence="15">W1-2-3</strain>
    </source>
</reference>
<comment type="subcellular location">
    <subcellularLocation>
        <location evidence="2">Cell membrane</location>
    </subcellularLocation>
</comment>
<evidence type="ECO:0000256" key="9">
    <source>
        <dbReference type="ARBA" id="ARBA00022840"/>
    </source>
</evidence>
<dbReference type="RefSeq" id="WP_222872299.1">
    <property type="nucleotide sequence ID" value="NZ_CP039704.1"/>
</dbReference>
<dbReference type="PROSITE" id="PS50109">
    <property type="entry name" value="HIS_KIN"/>
    <property type="match status" value="1"/>
</dbReference>
<dbReference type="EMBL" id="CP039704">
    <property type="protein sequence ID" value="QCI79502.1"/>
    <property type="molecule type" value="Genomic_DNA"/>
</dbReference>
<dbReference type="PANTHER" id="PTHR43711:SF1">
    <property type="entry name" value="HISTIDINE KINASE 1"/>
    <property type="match status" value="1"/>
</dbReference>
<dbReference type="CDD" id="cd00082">
    <property type="entry name" value="HisKA"/>
    <property type="match status" value="1"/>
</dbReference>
<keyword evidence="5" id="KW-0597">Phosphoprotein</keyword>
<dbReference type="EC" id="2.7.13.3" evidence="3"/>
<dbReference type="InterPro" id="IPR003594">
    <property type="entry name" value="HATPase_dom"/>
</dbReference>
<gene>
    <name evidence="14" type="ORF">E6W36_07945</name>
</gene>
<keyword evidence="6" id="KW-0808">Transferase</keyword>
<dbReference type="FunFam" id="1.10.287.130:FF:000008">
    <property type="entry name" value="Two-component sensor histidine kinase"/>
    <property type="match status" value="1"/>
</dbReference>
<dbReference type="Gene3D" id="1.10.287.130">
    <property type="match status" value="1"/>
</dbReference>
<evidence type="ECO:0000256" key="1">
    <source>
        <dbReference type="ARBA" id="ARBA00000085"/>
    </source>
</evidence>
<keyword evidence="7" id="KW-0547">Nucleotide-binding</keyword>
<dbReference type="InterPro" id="IPR036890">
    <property type="entry name" value="HATPase_C_sf"/>
</dbReference>
<dbReference type="Pfam" id="PF00512">
    <property type="entry name" value="HisKA"/>
    <property type="match status" value="1"/>
</dbReference>
<evidence type="ECO:0000256" key="5">
    <source>
        <dbReference type="ARBA" id="ARBA00022553"/>
    </source>
</evidence>
<accession>A0A4D7CC10</accession>
<dbReference type="Proteomes" id="UP000298714">
    <property type="component" value="Chromosome"/>
</dbReference>
<evidence type="ECO:0000256" key="2">
    <source>
        <dbReference type="ARBA" id="ARBA00004236"/>
    </source>
</evidence>
<evidence type="ECO:0000256" key="10">
    <source>
        <dbReference type="ARBA" id="ARBA00023012"/>
    </source>
</evidence>